<feature type="transmembrane region" description="Helical" evidence="8">
    <location>
        <begin position="134"/>
        <end position="159"/>
    </location>
</feature>
<evidence type="ECO:0000256" key="1">
    <source>
        <dbReference type="ARBA" id="ARBA00004651"/>
    </source>
</evidence>
<evidence type="ECO:0000313" key="9">
    <source>
        <dbReference type="EMBL" id="PKY72714.1"/>
    </source>
</evidence>
<feature type="transmembrane region" description="Helical" evidence="8">
    <location>
        <begin position="44"/>
        <end position="66"/>
    </location>
</feature>
<dbReference type="InterPro" id="IPR037294">
    <property type="entry name" value="ABC_BtuC-like"/>
</dbReference>
<comment type="subcellular location">
    <subcellularLocation>
        <location evidence="1">Cell membrane</location>
        <topology evidence="1">Multi-pass membrane protein</topology>
    </subcellularLocation>
</comment>
<dbReference type="PANTHER" id="PTHR30472:SF19">
    <property type="entry name" value="PETROBACTIN IMPORT SYSTEM PERMEASE PROTEIN YCLO"/>
    <property type="match status" value="1"/>
</dbReference>
<dbReference type="Gene3D" id="1.10.3470.10">
    <property type="entry name" value="ABC transporter involved in vitamin B12 uptake, BtuC"/>
    <property type="match status" value="1"/>
</dbReference>
<evidence type="ECO:0000256" key="5">
    <source>
        <dbReference type="ARBA" id="ARBA00022692"/>
    </source>
</evidence>
<dbReference type="GO" id="GO:0033214">
    <property type="term" value="P:siderophore-iron import into cell"/>
    <property type="evidence" value="ECO:0007669"/>
    <property type="project" value="TreeGrafter"/>
</dbReference>
<evidence type="ECO:0000313" key="10">
    <source>
        <dbReference type="Proteomes" id="UP000235122"/>
    </source>
</evidence>
<name>A0A2I1INL7_9ACTO</name>
<evidence type="ECO:0000256" key="7">
    <source>
        <dbReference type="ARBA" id="ARBA00023136"/>
    </source>
</evidence>
<keyword evidence="10" id="KW-1185">Reference proteome</keyword>
<feature type="transmembrane region" description="Helical" evidence="8">
    <location>
        <begin position="229"/>
        <end position="254"/>
    </location>
</feature>
<dbReference type="GeneID" id="35867780"/>
<accession>A0A2I1INL7</accession>
<protein>
    <recommendedName>
        <fullName evidence="11">Iron ABC transporter permease</fullName>
    </recommendedName>
</protein>
<reference evidence="9 10" key="1">
    <citation type="submission" date="2017-12" db="EMBL/GenBank/DDBJ databases">
        <title>Phylogenetic diversity of female urinary microbiome.</title>
        <authorList>
            <person name="Thomas-White K."/>
            <person name="Wolfe A.J."/>
        </authorList>
    </citation>
    <scope>NUCLEOTIDE SEQUENCE [LARGE SCALE GENOMIC DNA]</scope>
    <source>
        <strain evidence="9 10">UMB0402</strain>
    </source>
</reference>
<evidence type="ECO:0000256" key="2">
    <source>
        <dbReference type="ARBA" id="ARBA00007935"/>
    </source>
</evidence>
<dbReference type="RefSeq" id="WP_024331072.1">
    <property type="nucleotide sequence ID" value="NZ_JASOXK010000002.1"/>
</dbReference>
<dbReference type="STRING" id="33007.HMPREF3198_01535"/>
<dbReference type="EMBL" id="PKKO01000002">
    <property type="protein sequence ID" value="PKY72714.1"/>
    <property type="molecule type" value="Genomic_DNA"/>
</dbReference>
<organism evidence="9 10">
    <name type="scientific">Winkia neuii</name>
    <dbReference type="NCBI Taxonomy" id="33007"/>
    <lineage>
        <taxon>Bacteria</taxon>
        <taxon>Bacillati</taxon>
        <taxon>Actinomycetota</taxon>
        <taxon>Actinomycetes</taxon>
        <taxon>Actinomycetales</taxon>
        <taxon>Actinomycetaceae</taxon>
        <taxon>Winkia</taxon>
    </lineage>
</organism>
<evidence type="ECO:0000256" key="3">
    <source>
        <dbReference type="ARBA" id="ARBA00022448"/>
    </source>
</evidence>
<comment type="similarity">
    <text evidence="2">Belongs to the binding-protein-dependent transport system permease family. FecCD subfamily.</text>
</comment>
<dbReference type="SUPFAM" id="SSF81345">
    <property type="entry name" value="ABC transporter involved in vitamin B12 uptake, BtuC"/>
    <property type="match status" value="1"/>
</dbReference>
<dbReference type="InterPro" id="IPR000522">
    <property type="entry name" value="ABC_transptr_permease_BtuC"/>
</dbReference>
<feature type="transmembrane region" description="Helical" evidence="8">
    <location>
        <begin position="105"/>
        <end position="127"/>
    </location>
</feature>
<keyword evidence="4" id="KW-1003">Cell membrane</keyword>
<keyword evidence="3" id="KW-0813">Transport</keyword>
<evidence type="ECO:0000256" key="6">
    <source>
        <dbReference type="ARBA" id="ARBA00022989"/>
    </source>
</evidence>
<dbReference type="Proteomes" id="UP000235122">
    <property type="component" value="Unassembled WGS sequence"/>
</dbReference>
<feature type="transmembrane region" description="Helical" evidence="8">
    <location>
        <begin position="78"/>
        <end position="99"/>
    </location>
</feature>
<evidence type="ECO:0000256" key="8">
    <source>
        <dbReference type="SAM" id="Phobius"/>
    </source>
</evidence>
<dbReference type="Pfam" id="PF01032">
    <property type="entry name" value="FecCD"/>
    <property type="match status" value="1"/>
</dbReference>
<feature type="transmembrane region" description="Helical" evidence="8">
    <location>
        <begin position="266"/>
        <end position="284"/>
    </location>
</feature>
<keyword evidence="6 8" id="KW-1133">Transmembrane helix</keyword>
<gene>
    <name evidence="9" type="ORF">CYJ19_03455</name>
</gene>
<evidence type="ECO:0008006" key="11">
    <source>
        <dbReference type="Google" id="ProtNLM"/>
    </source>
</evidence>
<keyword evidence="5 8" id="KW-0812">Transmembrane</keyword>
<proteinExistence type="inferred from homology"/>
<keyword evidence="7 8" id="KW-0472">Membrane</keyword>
<dbReference type="GO" id="GO:0022857">
    <property type="term" value="F:transmembrane transporter activity"/>
    <property type="evidence" value="ECO:0007669"/>
    <property type="project" value="InterPro"/>
</dbReference>
<feature type="transmembrane region" description="Helical" evidence="8">
    <location>
        <begin position="296"/>
        <end position="315"/>
    </location>
</feature>
<evidence type="ECO:0000256" key="4">
    <source>
        <dbReference type="ARBA" id="ARBA00022475"/>
    </source>
</evidence>
<dbReference type="GO" id="GO:0005886">
    <property type="term" value="C:plasma membrane"/>
    <property type="evidence" value="ECO:0007669"/>
    <property type="project" value="UniProtKB-SubCell"/>
</dbReference>
<sequence>MNRRYRLTRNRTLICAALAVAGAAFFALYDALDFWQIIGPLRLTRLAALTIVAIALTTSTVVFQAVTQNRILSPGVMGFDSIYVLTATVGTFCLGAQAISRIPATVYFASNALVMMAVATAMFVFLISKNTRSLHLLVLVGIVMGTLFRSISAMLGFIMDPNELLSVQSRTTASFALVNKEALAAAAVITAATCTYIWQKSPTWDVLSLGRDIAVELGVEYKAETRKALAASALLVACATALVGPLMFFGLLVVNIAVYTVHSDRIRPLILAGGSLGILILAGGQGLLEHVLNSETVLPVLIELVGGLALLVLIYKDSK</sequence>
<dbReference type="PANTHER" id="PTHR30472">
    <property type="entry name" value="FERRIC ENTEROBACTIN TRANSPORT SYSTEM PERMEASE PROTEIN"/>
    <property type="match status" value="1"/>
</dbReference>
<dbReference type="AlphaFoldDB" id="A0A2I1INL7"/>
<feature type="transmembrane region" description="Helical" evidence="8">
    <location>
        <begin position="12"/>
        <end position="32"/>
    </location>
</feature>
<comment type="caution">
    <text evidence="9">The sequence shown here is derived from an EMBL/GenBank/DDBJ whole genome shotgun (WGS) entry which is preliminary data.</text>
</comment>